<proteinExistence type="predicted"/>
<organism evidence="3 4">
    <name type="scientific">Mucilaginibacter ginsenosidivorax</name>
    <dbReference type="NCBI Taxonomy" id="862126"/>
    <lineage>
        <taxon>Bacteria</taxon>
        <taxon>Pseudomonadati</taxon>
        <taxon>Bacteroidota</taxon>
        <taxon>Sphingobacteriia</taxon>
        <taxon>Sphingobacteriales</taxon>
        <taxon>Sphingobacteriaceae</taxon>
        <taxon>Mucilaginibacter</taxon>
    </lineage>
</organism>
<dbReference type="InterPro" id="IPR017439">
    <property type="entry name" value="Amidohydrolase"/>
</dbReference>
<dbReference type="RefSeq" id="WP_147053315.1">
    <property type="nucleotide sequence ID" value="NZ_CP042437.1"/>
</dbReference>
<dbReference type="PANTHER" id="PTHR11014">
    <property type="entry name" value="PEPTIDASE M20 FAMILY MEMBER"/>
    <property type="match status" value="1"/>
</dbReference>
<evidence type="ECO:0000313" key="3">
    <source>
        <dbReference type="EMBL" id="QEC76134.1"/>
    </source>
</evidence>
<keyword evidence="4" id="KW-1185">Reference proteome</keyword>
<evidence type="ECO:0000256" key="2">
    <source>
        <dbReference type="PIRSR" id="PIRSR005962-1"/>
    </source>
</evidence>
<feature type="binding site" evidence="2">
    <location>
        <position position="162"/>
    </location>
    <ligand>
        <name>Mn(2+)</name>
        <dbReference type="ChEBI" id="CHEBI:29035"/>
        <label>2</label>
    </ligand>
</feature>
<dbReference type="Gene3D" id="3.30.70.360">
    <property type="match status" value="1"/>
</dbReference>
<feature type="binding site" evidence="2">
    <location>
        <position position="103"/>
    </location>
    <ligand>
        <name>Mn(2+)</name>
        <dbReference type="ChEBI" id="CHEBI:29035"/>
        <label>2</label>
    </ligand>
</feature>
<dbReference type="SUPFAM" id="SSF55031">
    <property type="entry name" value="Bacterial exopeptidase dimerisation domain"/>
    <property type="match status" value="1"/>
</dbReference>
<dbReference type="Proteomes" id="UP000321362">
    <property type="component" value="Chromosome"/>
</dbReference>
<feature type="binding site" evidence="2">
    <location>
        <position position="101"/>
    </location>
    <ligand>
        <name>Mn(2+)</name>
        <dbReference type="ChEBI" id="CHEBI:29035"/>
        <label>2</label>
    </ligand>
</feature>
<feature type="binding site" evidence="2">
    <location>
        <position position="358"/>
    </location>
    <ligand>
        <name>Mn(2+)</name>
        <dbReference type="ChEBI" id="CHEBI:29035"/>
        <label>2</label>
    </ligand>
</feature>
<dbReference type="GO" id="GO:0050118">
    <property type="term" value="F:N-acetyldiaminopimelate deacetylase activity"/>
    <property type="evidence" value="ECO:0007669"/>
    <property type="project" value="UniProtKB-ARBA"/>
</dbReference>
<dbReference type="InterPro" id="IPR036264">
    <property type="entry name" value="Bact_exopeptidase_dim_dom"/>
</dbReference>
<dbReference type="Pfam" id="PF01546">
    <property type="entry name" value="Peptidase_M20"/>
    <property type="match status" value="1"/>
</dbReference>
<dbReference type="KEGG" id="mgk:FSB76_09340"/>
<dbReference type="InterPro" id="IPR002933">
    <property type="entry name" value="Peptidase_M20"/>
</dbReference>
<dbReference type="CDD" id="cd05666">
    <property type="entry name" value="M20_Acy1-like"/>
    <property type="match status" value="1"/>
</dbReference>
<evidence type="ECO:0000313" key="4">
    <source>
        <dbReference type="Proteomes" id="UP000321362"/>
    </source>
</evidence>
<gene>
    <name evidence="3" type="ORF">FSB76_09340</name>
</gene>
<dbReference type="OrthoDB" id="9776731at2"/>
<keyword evidence="2" id="KW-0464">Manganese</keyword>
<dbReference type="FunFam" id="3.30.70.360:FF:000001">
    <property type="entry name" value="N-acetyldiaminopimelate deacetylase"/>
    <property type="match status" value="1"/>
</dbReference>
<keyword evidence="1 3" id="KW-0378">Hydrolase</keyword>
<name>A0A5B8VWQ3_9SPHI</name>
<accession>A0A5B8VWQ3</accession>
<dbReference type="GO" id="GO:0046872">
    <property type="term" value="F:metal ion binding"/>
    <property type="evidence" value="ECO:0007669"/>
    <property type="project" value="UniProtKB-KW"/>
</dbReference>
<dbReference type="PANTHER" id="PTHR11014:SF63">
    <property type="entry name" value="METALLOPEPTIDASE, PUTATIVE (AFU_ORTHOLOGUE AFUA_6G09600)-RELATED"/>
    <property type="match status" value="1"/>
</dbReference>
<evidence type="ECO:0000256" key="1">
    <source>
        <dbReference type="ARBA" id="ARBA00022801"/>
    </source>
</evidence>
<protein>
    <submittedName>
        <fullName evidence="3">Amidohydrolase</fullName>
    </submittedName>
</protein>
<dbReference type="SUPFAM" id="SSF53187">
    <property type="entry name" value="Zn-dependent exopeptidases"/>
    <property type="match status" value="1"/>
</dbReference>
<dbReference type="AlphaFoldDB" id="A0A5B8VWQ3"/>
<dbReference type="PIRSF" id="PIRSF005962">
    <property type="entry name" value="Pept_M20D_amidohydro"/>
    <property type="match status" value="1"/>
</dbReference>
<feature type="binding site" evidence="2">
    <location>
        <position position="136"/>
    </location>
    <ligand>
        <name>Mn(2+)</name>
        <dbReference type="ChEBI" id="CHEBI:29035"/>
        <label>2</label>
    </ligand>
</feature>
<sequence length="386" mass="41828">MSSLNIQALRTEMCSWRRELHQHPEFGFEEKQTAAFIAAKLREFGLDDVAEGIGGTGIVGTLKKGTGTASIALRADMDALHITEQGNYPYKSKNDGIMHACGHDGHTSMLLGAAKWLATESTFNGTIYFIFQPAEEWGQGALAMLNDGLLKRFPFDAVYGIHNWPGLPVGHFATCAGPLMGAEDLFEITLTGLGGHASRPHTGREVLVAASSLVMDLQTIVSRRVNPADIAVVSVTEFITNGTRNALPGQVILKGDARSFLPEVSQTIQTEMRRLAAGTALAYDCHVEVNYSHEFIPLINDDLCTKAALQAAATVFESNNIDSSFKPVTVSEDFARFLKHVPGNFALIGNGEKSMPLHHPAYDFNDDALIYGAKYFIALAESVLIA</sequence>
<dbReference type="NCBIfam" id="TIGR01891">
    <property type="entry name" value="amidohydrolases"/>
    <property type="match status" value="1"/>
</dbReference>
<keyword evidence="2" id="KW-0479">Metal-binding</keyword>
<reference evidence="3 4" key="1">
    <citation type="journal article" date="2013" name="J. Microbiol.">
        <title>Mucilaginibacter ginsenosidivorax sp. nov., with ginsenoside converting activity isolated from sediment.</title>
        <authorList>
            <person name="Kim J.K."/>
            <person name="Choi T.E."/>
            <person name="Liu Q.M."/>
            <person name="Park H.Y."/>
            <person name="Yi T.H."/>
            <person name="Yoon M.H."/>
            <person name="Kim S.C."/>
            <person name="Im W.T."/>
        </authorList>
    </citation>
    <scope>NUCLEOTIDE SEQUENCE [LARGE SCALE GENOMIC DNA]</scope>
    <source>
        <strain evidence="3 4">KHI28</strain>
    </source>
</reference>
<comment type="cofactor">
    <cofactor evidence="2">
        <name>Mn(2+)</name>
        <dbReference type="ChEBI" id="CHEBI:29035"/>
    </cofactor>
    <text evidence="2">The Mn(2+) ion enhances activity.</text>
</comment>
<dbReference type="Gene3D" id="3.40.630.10">
    <property type="entry name" value="Zn peptidases"/>
    <property type="match status" value="1"/>
</dbReference>
<dbReference type="GO" id="GO:0019877">
    <property type="term" value="P:diaminopimelate biosynthetic process"/>
    <property type="evidence" value="ECO:0007669"/>
    <property type="project" value="UniProtKB-ARBA"/>
</dbReference>
<dbReference type="EMBL" id="CP042437">
    <property type="protein sequence ID" value="QEC76134.1"/>
    <property type="molecule type" value="Genomic_DNA"/>
</dbReference>